<protein>
    <recommendedName>
        <fullName evidence="3">DUF1725 domain-containing protein</fullName>
    </recommendedName>
</protein>
<dbReference type="AlphaFoldDB" id="A0A8D1SFZ8"/>
<dbReference type="Ensembl" id="ENSSSCT00055059577.1">
    <property type="protein sequence ID" value="ENSSSCP00055047722.1"/>
    <property type="gene ID" value="ENSSSCG00055029965.1"/>
</dbReference>
<evidence type="ECO:0000313" key="2">
    <source>
        <dbReference type="Proteomes" id="UP000694724"/>
    </source>
</evidence>
<evidence type="ECO:0000313" key="1">
    <source>
        <dbReference type="Ensembl" id="ENSSSCP00055047722.1"/>
    </source>
</evidence>
<name>A0A8D1SFZ8_PIG</name>
<dbReference type="Proteomes" id="UP000694724">
    <property type="component" value="Unplaced"/>
</dbReference>
<reference evidence="1" key="1">
    <citation type="submission" date="2025-08" db="UniProtKB">
        <authorList>
            <consortium name="Ensembl"/>
        </authorList>
    </citation>
    <scope>IDENTIFICATION</scope>
</reference>
<evidence type="ECO:0008006" key="3">
    <source>
        <dbReference type="Google" id="ProtNLM"/>
    </source>
</evidence>
<accession>A0A8D1SFZ8</accession>
<proteinExistence type="predicted"/>
<sequence>MFTAALFTRAKTWKRPKCPSTDEWIKKMWYIYTMEYYSAIKKNEIMPFVAKWTDLEIITLSEVSQTENDKYQMISLTCEIFWNDINELIK</sequence>
<organism evidence="1 2">
    <name type="scientific">Sus scrofa</name>
    <name type="common">Pig</name>
    <dbReference type="NCBI Taxonomy" id="9823"/>
    <lineage>
        <taxon>Eukaryota</taxon>
        <taxon>Metazoa</taxon>
        <taxon>Chordata</taxon>
        <taxon>Craniata</taxon>
        <taxon>Vertebrata</taxon>
        <taxon>Euteleostomi</taxon>
        <taxon>Mammalia</taxon>
        <taxon>Eutheria</taxon>
        <taxon>Laurasiatheria</taxon>
        <taxon>Artiodactyla</taxon>
        <taxon>Suina</taxon>
        <taxon>Suidae</taxon>
        <taxon>Sus</taxon>
    </lineage>
</organism>